<evidence type="ECO:0000313" key="2">
    <source>
        <dbReference type="EMBL" id="KIJ24264.1"/>
    </source>
</evidence>
<sequence length="138" mass="14840">MAPTRDELSFQYCCDYEHISSGGCPVVPAVIGLIMEPSDAMPRNACARFKGNHDLQTPHPTRHTFGTAFSTLFVRYEAPSAITEALSKLEAAGIVLVIRIIGASDTTIGSAPSQEEPGYPSAMQMSQNEETECGEQTS</sequence>
<dbReference type="HOGENOM" id="CLU_1856579_0_0_1"/>
<dbReference type="EMBL" id="KN837510">
    <property type="protein sequence ID" value="KIJ24264.1"/>
    <property type="molecule type" value="Genomic_DNA"/>
</dbReference>
<name>A0A0C9TQQ7_SPHS4</name>
<protein>
    <submittedName>
        <fullName evidence="2">Uncharacterized protein</fullName>
    </submittedName>
</protein>
<dbReference type="Proteomes" id="UP000054279">
    <property type="component" value="Unassembled WGS sequence"/>
</dbReference>
<evidence type="ECO:0000256" key="1">
    <source>
        <dbReference type="SAM" id="MobiDB-lite"/>
    </source>
</evidence>
<organism evidence="2 3">
    <name type="scientific">Sphaerobolus stellatus (strain SS14)</name>
    <dbReference type="NCBI Taxonomy" id="990650"/>
    <lineage>
        <taxon>Eukaryota</taxon>
        <taxon>Fungi</taxon>
        <taxon>Dikarya</taxon>
        <taxon>Basidiomycota</taxon>
        <taxon>Agaricomycotina</taxon>
        <taxon>Agaricomycetes</taxon>
        <taxon>Phallomycetidae</taxon>
        <taxon>Geastrales</taxon>
        <taxon>Sphaerobolaceae</taxon>
        <taxon>Sphaerobolus</taxon>
    </lineage>
</organism>
<reference evidence="2 3" key="1">
    <citation type="submission" date="2014-06" db="EMBL/GenBank/DDBJ databases">
        <title>Evolutionary Origins and Diversification of the Mycorrhizal Mutualists.</title>
        <authorList>
            <consortium name="DOE Joint Genome Institute"/>
            <consortium name="Mycorrhizal Genomics Consortium"/>
            <person name="Kohler A."/>
            <person name="Kuo A."/>
            <person name="Nagy L.G."/>
            <person name="Floudas D."/>
            <person name="Copeland A."/>
            <person name="Barry K.W."/>
            <person name="Cichocki N."/>
            <person name="Veneault-Fourrey C."/>
            <person name="LaButti K."/>
            <person name="Lindquist E.A."/>
            <person name="Lipzen A."/>
            <person name="Lundell T."/>
            <person name="Morin E."/>
            <person name="Murat C."/>
            <person name="Riley R."/>
            <person name="Ohm R."/>
            <person name="Sun H."/>
            <person name="Tunlid A."/>
            <person name="Henrissat B."/>
            <person name="Grigoriev I.V."/>
            <person name="Hibbett D.S."/>
            <person name="Martin F."/>
        </authorList>
    </citation>
    <scope>NUCLEOTIDE SEQUENCE [LARGE SCALE GENOMIC DNA]</scope>
    <source>
        <strain evidence="2 3">SS14</strain>
    </source>
</reference>
<dbReference type="AlphaFoldDB" id="A0A0C9TQQ7"/>
<proteinExistence type="predicted"/>
<accession>A0A0C9TQQ7</accession>
<gene>
    <name evidence="2" type="ORF">M422DRAFT_56468</name>
</gene>
<keyword evidence="3" id="KW-1185">Reference proteome</keyword>
<evidence type="ECO:0000313" key="3">
    <source>
        <dbReference type="Proteomes" id="UP000054279"/>
    </source>
</evidence>
<feature type="compositionally biased region" description="Acidic residues" evidence="1">
    <location>
        <begin position="129"/>
        <end position="138"/>
    </location>
</feature>
<feature type="region of interest" description="Disordered" evidence="1">
    <location>
        <begin position="108"/>
        <end position="138"/>
    </location>
</feature>